<keyword evidence="9" id="KW-1185">Reference proteome</keyword>
<dbReference type="OrthoDB" id="9806440at2"/>
<keyword evidence="4 7" id="KW-0812">Transmembrane</keyword>
<comment type="function">
    <text evidence="7">Role in flagellar biosynthesis.</text>
</comment>
<dbReference type="PRINTS" id="PR00952">
    <property type="entry name" value="TYPE3IMQPROT"/>
</dbReference>
<dbReference type="STRING" id="1441930.Z042_08495"/>
<keyword evidence="8" id="KW-0966">Cell projection</keyword>
<sequence length="90" mass="9678">MMTIDIAGDIMATGIRLVLLISAVAILPSLIVGLCVSVFQATTQINEQTLSFLPRLVVTLAVLIFGGRWMLTQLVDFTVQLFQQSAALVG</sequence>
<evidence type="ECO:0000313" key="8">
    <source>
        <dbReference type="EMBL" id="AHG19653.1"/>
    </source>
</evidence>
<feature type="transmembrane region" description="Helical" evidence="7">
    <location>
        <begin position="52"/>
        <end position="71"/>
    </location>
</feature>
<proteinExistence type="inferred from homology"/>
<dbReference type="PANTHER" id="PTHR34040:SF8">
    <property type="entry name" value="FLAGELLAR BIOSYNTHETIC PROTEIN FLIQ"/>
    <property type="match status" value="1"/>
</dbReference>
<dbReference type="GO" id="GO:0005886">
    <property type="term" value="C:plasma membrane"/>
    <property type="evidence" value="ECO:0007669"/>
    <property type="project" value="UniProtKB-SubCell"/>
</dbReference>
<dbReference type="InterPro" id="IPR006305">
    <property type="entry name" value="FliQ"/>
</dbReference>
<keyword evidence="8" id="KW-0282">Flagellum</keyword>
<evidence type="ECO:0000256" key="4">
    <source>
        <dbReference type="ARBA" id="ARBA00022692"/>
    </source>
</evidence>
<dbReference type="PIRSF" id="PIRSF004669">
    <property type="entry name" value="FliQ"/>
    <property type="match status" value="1"/>
</dbReference>
<dbReference type="RefSeq" id="WP_024911219.1">
    <property type="nucleotide sequence ID" value="NZ_CP007044.2"/>
</dbReference>
<dbReference type="Proteomes" id="UP000019030">
    <property type="component" value="Chromosome"/>
</dbReference>
<dbReference type="HOGENOM" id="CLU_164516_2_0_6"/>
<dbReference type="PANTHER" id="PTHR34040">
    <property type="entry name" value="FLAGELLAR BIOSYNTHETIC PROTEIN FLIQ"/>
    <property type="match status" value="1"/>
</dbReference>
<evidence type="ECO:0000313" key="9">
    <source>
        <dbReference type="Proteomes" id="UP000019030"/>
    </source>
</evidence>
<dbReference type="NCBIfam" id="TIGR01402">
    <property type="entry name" value="fliQ"/>
    <property type="match status" value="1"/>
</dbReference>
<keyword evidence="5 7" id="KW-1133">Transmembrane helix</keyword>
<keyword evidence="7" id="KW-0975">Bacterial flagellum</keyword>
<keyword evidence="3 7" id="KW-1003">Cell membrane</keyword>
<dbReference type="PATRIC" id="fig|1441930.4.peg.1691"/>
<keyword evidence="8" id="KW-0969">Cilium</keyword>
<dbReference type="Pfam" id="PF01313">
    <property type="entry name" value="Bac_export_3"/>
    <property type="match status" value="1"/>
</dbReference>
<comment type="subcellular location">
    <subcellularLocation>
        <location evidence="1 7">Cell membrane</location>
        <topology evidence="1">Multi-pass membrane protein</topology>
    </subcellularLocation>
    <subcellularLocation>
        <location evidence="7">Bacterial flagellum basal body</location>
    </subcellularLocation>
</comment>
<comment type="similarity">
    <text evidence="2 7">Belongs to the FliQ/MopD/SpaQ family.</text>
</comment>
<evidence type="ECO:0000256" key="7">
    <source>
        <dbReference type="RuleBase" id="RU364090"/>
    </source>
</evidence>
<evidence type="ECO:0000256" key="2">
    <source>
        <dbReference type="ARBA" id="ARBA00006156"/>
    </source>
</evidence>
<gene>
    <name evidence="7" type="primary">fliQ</name>
    <name evidence="8" type="ORF">Z042_08495</name>
</gene>
<reference evidence="8 9" key="1">
    <citation type="submission" date="2014-01" db="EMBL/GenBank/DDBJ databases">
        <title>Isolation of Serratia multitudinisentens RB-25 from Ex-Landfill site.</title>
        <authorList>
            <person name="Robson E.H.J."/>
        </authorList>
    </citation>
    <scope>NUCLEOTIDE SEQUENCE [LARGE SCALE GENOMIC DNA]</scope>
    <source>
        <strain evidence="8 9">RB-25</strain>
    </source>
</reference>
<dbReference type="KEGG" id="sfo:Z042_08495"/>
<dbReference type="AlphaFoldDB" id="W0L764"/>
<reference evidence="8 9" key="2">
    <citation type="submission" date="2015-03" db="EMBL/GenBank/DDBJ databases">
        <authorList>
            <person name="Chan K.-G."/>
        </authorList>
    </citation>
    <scope>NUCLEOTIDE SEQUENCE [LARGE SCALE GENOMIC DNA]</scope>
    <source>
        <strain evidence="8 9">RB-25</strain>
    </source>
</reference>
<dbReference type="EMBL" id="CP007044">
    <property type="protein sequence ID" value="AHG19653.1"/>
    <property type="molecule type" value="Genomic_DNA"/>
</dbReference>
<protein>
    <recommendedName>
        <fullName evidence="7">Flagellar biosynthetic protein FliQ</fullName>
    </recommendedName>
</protein>
<evidence type="ECO:0000256" key="1">
    <source>
        <dbReference type="ARBA" id="ARBA00004651"/>
    </source>
</evidence>
<feature type="transmembrane region" description="Helical" evidence="7">
    <location>
        <begin position="17"/>
        <end position="40"/>
    </location>
</feature>
<keyword evidence="6 7" id="KW-0472">Membrane</keyword>
<evidence type="ECO:0000256" key="5">
    <source>
        <dbReference type="ARBA" id="ARBA00022989"/>
    </source>
</evidence>
<dbReference type="GO" id="GO:0009425">
    <property type="term" value="C:bacterial-type flagellum basal body"/>
    <property type="evidence" value="ECO:0007669"/>
    <property type="project" value="UniProtKB-SubCell"/>
</dbReference>
<dbReference type="GO" id="GO:0009306">
    <property type="term" value="P:protein secretion"/>
    <property type="evidence" value="ECO:0007669"/>
    <property type="project" value="InterPro"/>
</dbReference>
<dbReference type="InterPro" id="IPR002191">
    <property type="entry name" value="Bac_export_3"/>
</dbReference>
<dbReference type="eggNOG" id="COG1987">
    <property type="taxonomic scope" value="Bacteria"/>
</dbReference>
<name>W0L764_9GAMM</name>
<accession>W0L764</accession>
<dbReference type="GO" id="GO:0044780">
    <property type="term" value="P:bacterial-type flagellum assembly"/>
    <property type="evidence" value="ECO:0007669"/>
    <property type="project" value="InterPro"/>
</dbReference>
<organism evidence="8 9">
    <name type="scientific">Chania multitudinisentens RB-25</name>
    <dbReference type="NCBI Taxonomy" id="1441930"/>
    <lineage>
        <taxon>Bacteria</taxon>
        <taxon>Pseudomonadati</taxon>
        <taxon>Pseudomonadota</taxon>
        <taxon>Gammaproteobacteria</taxon>
        <taxon>Enterobacterales</taxon>
        <taxon>Yersiniaceae</taxon>
        <taxon>Chania</taxon>
    </lineage>
</organism>
<evidence type="ECO:0000256" key="3">
    <source>
        <dbReference type="ARBA" id="ARBA00022475"/>
    </source>
</evidence>
<evidence type="ECO:0000256" key="6">
    <source>
        <dbReference type="ARBA" id="ARBA00023136"/>
    </source>
</evidence>